<keyword evidence="2" id="KW-0012">Acyltransferase</keyword>
<dbReference type="Pfam" id="PF00583">
    <property type="entry name" value="Acetyltransf_1"/>
    <property type="match status" value="1"/>
</dbReference>
<reference evidence="4" key="1">
    <citation type="journal article" date="2014" name="Int. J. Syst. Evol. Microbiol.">
        <title>Complete genome sequence of Corynebacterium casei LMG S-19264T (=DSM 44701T), isolated from a smear-ripened cheese.</title>
        <authorList>
            <consortium name="US DOE Joint Genome Institute (JGI-PGF)"/>
            <person name="Walter F."/>
            <person name="Albersmeier A."/>
            <person name="Kalinowski J."/>
            <person name="Ruckert C."/>
        </authorList>
    </citation>
    <scope>NUCLEOTIDE SEQUENCE</scope>
    <source>
        <strain evidence="4">CGMCC 1.12777</strain>
    </source>
</reference>
<keyword evidence="1" id="KW-0808">Transferase</keyword>
<gene>
    <name evidence="4" type="ORF">GCM10007096_37070</name>
</gene>
<evidence type="ECO:0000256" key="2">
    <source>
        <dbReference type="ARBA" id="ARBA00023315"/>
    </source>
</evidence>
<dbReference type="PROSITE" id="PS51186">
    <property type="entry name" value="GNAT"/>
    <property type="match status" value="1"/>
</dbReference>
<dbReference type="InterPro" id="IPR016181">
    <property type="entry name" value="Acyl_CoA_acyltransferase"/>
</dbReference>
<evidence type="ECO:0000313" key="5">
    <source>
        <dbReference type="Proteomes" id="UP000656813"/>
    </source>
</evidence>
<protein>
    <submittedName>
        <fullName evidence="4">Acetyltransferase</fullName>
    </submittedName>
</protein>
<dbReference type="GO" id="GO:0016747">
    <property type="term" value="F:acyltransferase activity, transferring groups other than amino-acyl groups"/>
    <property type="evidence" value="ECO:0007669"/>
    <property type="project" value="InterPro"/>
</dbReference>
<dbReference type="SUPFAM" id="SSF55729">
    <property type="entry name" value="Acyl-CoA N-acyltransferases (Nat)"/>
    <property type="match status" value="1"/>
</dbReference>
<dbReference type="PANTHER" id="PTHR43072:SF23">
    <property type="entry name" value="UPF0039 PROTEIN C11D3.02C"/>
    <property type="match status" value="1"/>
</dbReference>
<name>A0A8J3A0C3_9BACL</name>
<keyword evidence="5" id="KW-1185">Reference proteome</keyword>
<dbReference type="PANTHER" id="PTHR43072">
    <property type="entry name" value="N-ACETYLTRANSFERASE"/>
    <property type="match status" value="1"/>
</dbReference>
<proteinExistence type="predicted"/>
<comment type="caution">
    <text evidence="4">The sequence shown here is derived from an EMBL/GenBank/DDBJ whole genome shotgun (WGS) entry which is preliminary data.</text>
</comment>
<dbReference type="CDD" id="cd04301">
    <property type="entry name" value="NAT_SF"/>
    <property type="match status" value="1"/>
</dbReference>
<dbReference type="InterPro" id="IPR000182">
    <property type="entry name" value="GNAT_dom"/>
</dbReference>
<dbReference type="EMBL" id="BMFV01000038">
    <property type="protein sequence ID" value="GGH87320.1"/>
    <property type="molecule type" value="Genomic_DNA"/>
</dbReference>
<dbReference type="RefSeq" id="WP_188498870.1">
    <property type="nucleotide sequence ID" value="NZ_BMFV01000038.1"/>
</dbReference>
<reference evidence="4" key="2">
    <citation type="submission" date="2020-09" db="EMBL/GenBank/DDBJ databases">
        <authorList>
            <person name="Sun Q."/>
            <person name="Zhou Y."/>
        </authorList>
    </citation>
    <scope>NUCLEOTIDE SEQUENCE</scope>
    <source>
        <strain evidence="4">CGMCC 1.12777</strain>
    </source>
</reference>
<dbReference type="AlphaFoldDB" id="A0A8J3A0C3"/>
<organism evidence="4 5">
    <name type="scientific">Pullulanibacillus pueri</name>
    <dbReference type="NCBI Taxonomy" id="1437324"/>
    <lineage>
        <taxon>Bacteria</taxon>
        <taxon>Bacillati</taxon>
        <taxon>Bacillota</taxon>
        <taxon>Bacilli</taxon>
        <taxon>Bacillales</taxon>
        <taxon>Sporolactobacillaceae</taxon>
        <taxon>Pullulanibacillus</taxon>
    </lineage>
</organism>
<accession>A0A8J3A0C3</accession>
<evidence type="ECO:0000256" key="1">
    <source>
        <dbReference type="ARBA" id="ARBA00022679"/>
    </source>
</evidence>
<sequence length="175" mass="20120">MTIKIREAVIEDAAHIAHVQVESWKTTYKDIVSEDYLSSLDKQIREERWQKIISEAKTYVFVAEEEKGTIVGFSSGGIERTKAYAQFKGELYAIYILEDYQYMGIGTELVRSLVQKCLESDISSMLVWVLEDNTSRHFYEKLGAIEVNQEEITIGDQSLIEVAYGWLDLNNDFKA</sequence>
<dbReference type="Proteomes" id="UP000656813">
    <property type="component" value="Unassembled WGS sequence"/>
</dbReference>
<evidence type="ECO:0000259" key="3">
    <source>
        <dbReference type="PROSITE" id="PS51186"/>
    </source>
</evidence>
<evidence type="ECO:0000313" key="4">
    <source>
        <dbReference type="EMBL" id="GGH87320.1"/>
    </source>
</evidence>
<dbReference type="Gene3D" id="3.40.630.30">
    <property type="match status" value="1"/>
</dbReference>
<feature type="domain" description="N-acetyltransferase" evidence="3">
    <location>
        <begin position="3"/>
        <end position="170"/>
    </location>
</feature>